<dbReference type="PANTHER" id="PTHR33406:SF13">
    <property type="entry name" value="MEMBRANE PROTEIN YDFJ"/>
    <property type="match status" value="1"/>
</dbReference>
<dbReference type="Proteomes" id="UP000195137">
    <property type="component" value="Unassembled WGS sequence"/>
</dbReference>
<dbReference type="Pfam" id="PF03176">
    <property type="entry name" value="MMPL"/>
    <property type="match status" value="2"/>
</dbReference>
<feature type="coiled-coil region" evidence="6">
    <location>
        <begin position="128"/>
        <end position="190"/>
    </location>
</feature>
<dbReference type="GO" id="GO:0005886">
    <property type="term" value="C:plasma membrane"/>
    <property type="evidence" value="ECO:0007669"/>
    <property type="project" value="UniProtKB-SubCell"/>
</dbReference>
<evidence type="ECO:0000256" key="2">
    <source>
        <dbReference type="ARBA" id="ARBA00022475"/>
    </source>
</evidence>
<keyword evidence="10" id="KW-1185">Reference proteome</keyword>
<reference evidence="9 10" key="1">
    <citation type="submission" date="2016-12" db="EMBL/GenBank/DDBJ databases">
        <title>Discovery of methanogenic haloarchaea.</title>
        <authorList>
            <person name="Sorokin D.Y."/>
            <person name="Makarova K.S."/>
            <person name="Abbas B."/>
            <person name="Ferrer M."/>
            <person name="Golyshin P.N."/>
        </authorList>
    </citation>
    <scope>NUCLEOTIDE SEQUENCE [LARGE SCALE GENOMIC DNA]</scope>
    <source>
        <strain evidence="9">AMET1</strain>
    </source>
</reference>
<dbReference type="SUPFAM" id="SSF82866">
    <property type="entry name" value="Multidrug efflux transporter AcrB transmembrane domain"/>
    <property type="match status" value="2"/>
</dbReference>
<accession>A0A1Y3GHU1</accession>
<evidence type="ECO:0000256" key="7">
    <source>
        <dbReference type="SAM" id="Phobius"/>
    </source>
</evidence>
<feature type="transmembrane region" description="Helical" evidence="7">
    <location>
        <begin position="670"/>
        <end position="690"/>
    </location>
</feature>
<dbReference type="RefSeq" id="WP_086637010.1">
    <property type="nucleotide sequence ID" value="NZ_MRZU01000003.1"/>
</dbReference>
<dbReference type="EMBL" id="MRZU01000003">
    <property type="protein sequence ID" value="OUJ18956.1"/>
    <property type="molecule type" value="Genomic_DNA"/>
</dbReference>
<gene>
    <name evidence="9" type="ORF">AMET1_0607</name>
</gene>
<feature type="transmembrane region" description="Helical" evidence="7">
    <location>
        <begin position="767"/>
        <end position="788"/>
    </location>
</feature>
<organism evidence="9 10">
    <name type="scientific">Methanonatronarchaeum thermophilum</name>
    <dbReference type="NCBI Taxonomy" id="1927129"/>
    <lineage>
        <taxon>Archaea</taxon>
        <taxon>Methanobacteriati</taxon>
        <taxon>Methanobacteriota</taxon>
        <taxon>Methanonatronarchaeia</taxon>
        <taxon>Methanonatronarchaeales</taxon>
        <taxon>Methanonatronarchaeaceae</taxon>
        <taxon>Methanonatronarchaeum</taxon>
    </lineage>
</organism>
<dbReference type="Gene3D" id="1.20.1640.10">
    <property type="entry name" value="Multidrug efflux transporter AcrB transmembrane domain"/>
    <property type="match status" value="2"/>
</dbReference>
<feature type="transmembrane region" description="Helical" evidence="7">
    <location>
        <begin position="1113"/>
        <end position="1134"/>
    </location>
</feature>
<evidence type="ECO:0000256" key="4">
    <source>
        <dbReference type="ARBA" id="ARBA00022989"/>
    </source>
</evidence>
<dbReference type="PANTHER" id="PTHR33406">
    <property type="entry name" value="MEMBRANE PROTEIN MJ1562-RELATED"/>
    <property type="match status" value="1"/>
</dbReference>
<feature type="transmembrane region" description="Helical" evidence="7">
    <location>
        <begin position="831"/>
        <end position="850"/>
    </location>
</feature>
<dbReference type="InterPro" id="IPR004869">
    <property type="entry name" value="MMPL_dom"/>
</dbReference>
<feature type="transmembrane region" description="Helical" evidence="7">
    <location>
        <begin position="1188"/>
        <end position="1211"/>
    </location>
</feature>
<keyword evidence="2" id="KW-1003">Cell membrane</keyword>
<feature type="transmembrane region" description="Helical" evidence="7">
    <location>
        <begin position="735"/>
        <end position="755"/>
    </location>
</feature>
<evidence type="ECO:0000313" key="10">
    <source>
        <dbReference type="Proteomes" id="UP000195137"/>
    </source>
</evidence>
<feature type="transmembrane region" description="Helical" evidence="7">
    <location>
        <begin position="642"/>
        <end position="664"/>
    </location>
</feature>
<feature type="transmembrane region" description="Helical" evidence="7">
    <location>
        <begin position="18"/>
        <end position="36"/>
    </location>
</feature>
<feature type="transmembrane region" description="Helical" evidence="7">
    <location>
        <begin position="702"/>
        <end position="720"/>
    </location>
</feature>
<keyword evidence="3 7" id="KW-0812">Transmembrane</keyword>
<proteinExistence type="predicted"/>
<dbReference type="AlphaFoldDB" id="A0A1Y3GHU1"/>
<evidence type="ECO:0000313" key="9">
    <source>
        <dbReference type="EMBL" id="OUJ18956.1"/>
    </source>
</evidence>
<feature type="transmembrane region" description="Helical" evidence="7">
    <location>
        <begin position="616"/>
        <end position="635"/>
    </location>
</feature>
<evidence type="ECO:0000256" key="3">
    <source>
        <dbReference type="ARBA" id="ARBA00022692"/>
    </source>
</evidence>
<dbReference type="OrthoDB" id="42357at2157"/>
<feature type="domain" description="SSD" evidence="8">
    <location>
        <begin position="642"/>
        <end position="792"/>
    </location>
</feature>
<evidence type="ECO:0000256" key="6">
    <source>
        <dbReference type="SAM" id="Coils"/>
    </source>
</evidence>
<keyword evidence="5 7" id="KW-0472">Membrane</keyword>
<keyword evidence="4 7" id="KW-1133">Transmembrane helix</keyword>
<dbReference type="PROSITE" id="PS50156">
    <property type="entry name" value="SSD"/>
    <property type="match status" value="2"/>
</dbReference>
<dbReference type="InterPro" id="IPR050545">
    <property type="entry name" value="Mycobact_MmpL"/>
</dbReference>
<dbReference type="InterPro" id="IPR000731">
    <property type="entry name" value="SSD"/>
</dbReference>
<feature type="transmembrane region" description="Helical" evidence="7">
    <location>
        <begin position="1053"/>
        <end position="1076"/>
    </location>
</feature>
<feature type="coiled-coil region" evidence="6">
    <location>
        <begin position="449"/>
        <end position="504"/>
    </location>
</feature>
<keyword evidence="6" id="KW-0175">Coiled coil</keyword>
<evidence type="ECO:0000256" key="1">
    <source>
        <dbReference type="ARBA" id="ARBA00004651"/>
    </source>
</evidence>
<protein>
    <submittedName>
        <fullName evidence="9">Putative exporter of the RND superfamily</fullName>
    </submittedName>
</protein>
<evidence type="ECO:0000259" key="8">
    <source>
        <dbReference type="PROSITE" id="PS50156"/>
    </source>
</evidence>
<name>A0A1Y3GHU1_9EURY</name>
<sequence length="1240" mass="139298">MVRKDDITDFIINQRKTVIIVLLIISLIMAVGALNIEMTTDIDEFEVDNKETEKMTYISENMTTANTNDEDIETMQLVFKGDNVLTRDSLENSLQLQKKIQENYAINQSIEKNGITDIANFIPIHTELENKTETLDKKYDELASMTDQLDENMTKLENKTENLNDTTDELKELNEEINNTIDSIEEYKEIKEIKINETTQEPEINFNEPYIEDFVNKITPIINSIITNETTIHQNIDTIELKQQNINNNATQIEKIPENDDNIVNATENITNLSEKLNDVVQKFTDPENRTDENYQLTQEYLDKIEDNNTKINETQDLNNGNDAAVENHTANISDSIDTIESSLDIIKDSGQNVDDSWSEFETAFEEDLDSIKVVEVHNPTLQDLEEEMEELEDYIQIETEFVDGQVVTTVDIDEEGLLSDFENEVREGRITLFNGEVIFYLSDEIPKIVDQSEELEQLNETFSNQLNEAEQLQENLNKTGTQIDKLQEEIDLLEEGIADIHTKSIENQIEIVENMSDDEFYDALESVLDADGDFEEINELLPKDYVEGSLESESRMMIIQVKDNGYLEDLYGFESIEDVQLEIKNIAEEETDEDVLVLSGSLINEEIDRAMEDTLSIIGPLAILLVFGLLIMVYRDFIDILLGMFGIGLIIVWTLGFVGISGIKFNQMFVAVPALMIGLGIDYAIHVFMRYREQREKSSKDVSFLGSILLSIPILRDLFDSEEEEISLSMKTAISAVVFALTLVTITAAIGFLANLTSDIPPVREFGIVNAFGIFSALIIFGAFIPAIKVEVDSYLESKGKNRDLKAFGKGGGFLTKILGYGAKLSREKYTTIVVLAIFLAGVGVVGALQVDTTFEEEDFLPDDDSALVSIFLDEDSYHTKEAVEYINQNFMRAGQNAEILYEGNTTHPQFLLMLNESKELIEESEVTFIRPDGEPEIKSPLTVMQDVKDTNESFNQTYHKADTTGDGIPDTNVTTVYDKLFEVEDDLASEVIHKVGDDYKAALITVSVLGEATDKKITEEMREIASFNYIDDVEVTATGTPIVMYTIQDEVLGTVFEGLAIALIGVIIFLMTFYRYTSGSAILGLITTLPVLLAVAWILGTMYLLDIPFNVITGTITSLTIGLGVAYSIHITERFNIETKERDREVDDAINETVLGTGGALLGSAATTMSGFGVLIFSIIPPLREFGLVAALSIFYAFLASVIVLPSLIKIWSLYVKTENPQELIKKYTKPKKPEKQN</sequence>
<evidence type="ECO:0000256" key="5">
    <source>
        <dbReference type="ARBA" id="ARBA00023136"/>
    </source>
</evidence>
<feature type="transmembrane region" description="Helical" evidence="7">
    <location>
        <begin position="1155"/>
        <end position="1182"/>
    </location>
</feature>
<comment type="caution">
    <text evidence="9">The sequence shown here is derived from an EMBL/GenBank/DDBJ whole genome shotgun (WGS) entry which is preliminary data.</text>
</comment>
<feature type="domain" description="SSD" evidence="8">
    <location>
        <begin position="1056"/>
        <end position="1213"/>
    </location>
</feature>
<feature type="transmembrane region" description="Helical" evidence="7">
    <location>
        <begin position="1083"/>
        <end position="1107"/>
    </location>
</feature>
<comment type="subcellular location">
    <subcellularLocation>
        <location evidence="1">Cell membrane</location>
        <topology evidence="1">Multi-pass membrane protein</topology>
    </subcellularLocation>
</comment>